<dbReference type="InterPro" id="IPR001867">
    <property type="entry name" value="OmpR/PhoB-type_DNA-bd"/>
</dbReference>
<dbReference type="AlphaFoldDB" id="A0A4D4J7W3"/>
<dbReference type="InterPro" id="IPR047673">
    <property type="entry name" value="MtrA_REC"/>
</dbReference>
<dbReference type="SMART" id="SM00448">
    <property type="entry name" value="REC"/>
    <property type="match status" value="1"/>
</dbReference>
<dbReference type="Proteomes" id="UP000298860">
    <property type="component" value="Unassembled WGS sequence"/>
</dbReference>
<feature type="domain" description="Response regulatory" evidence="10">
    <location>
        <begin position="39"/>
        <end position="152"/>
    </location>
</feature>
<name>A0A4D4J7W3_9PSEU</name>
<evidence type="ECO:0000256" key="2">
    <source>
        <dbReference type="ARBA" id="ARBA00023012"/>
    </source>
</evidence>
<dbReference type="InterPro" id="IPR039420">
    <property type="entry name" value="WalR-like"/>
</dbReference>
<dbReference type="PANTHER" id="PTHR48111:SF21">
    <property type="entry name" value="DNA-BINDING DUAL MASTER TRANSCRIPTIONAL REGULATOR RPAA"/>
    <property type="match status" value="1"/>
</dbReference>
<evidence type="ECO:0000256" key="9">
    <source>
        <dbReference type="SAM" id="MobiDB-lite"/>
    </source>
</evidence>
<feature type="DNA-binding region" description="OmpR/PhoB-type" evidence="8">
    <location>
        <begin position="160"/>
        <end position="259"/>
    </location>
</feature>
<keyword evidence="5" id="KW-0804">Transcription</keyword>
<dbReference type="SMART" id="SM00862">
    <property type="entry name" value="Trans_reg_C"/>
    <property type="match status" value="1"/>
</dbReference>
<keyword evidence="13" id="KW-1185">Reference proteome</keyword>
<evidence type="ECO:0000256" key="5">
    <source>
        <dbReference type="ARBA" id="ARBA00023163"/>
    </source>
</evidence>
<dbReference type="CDD" id="cd00383">
    <property type="entry name" value="trans_reg_C"/>
    <property type="match status" value="1"/>
</dbReference>
<evidence type="ECO:0000313" key="12">
    <source>
        <dbReference type="EMBL" id="GDY31292.1"/>
    </source>
</evidence>
<dbReference type="NCBIfam" id="NF040689">
    <property type="entry name" value="MtrAB_MtrA"/>
    <property type="match status" value="1"/>
</dbReference>
<reference evidence="13" key="1">
    <citation type="submission" date="2019-04" db="EMBL/GenBank/DDBJ databases">
        <title>Draft genome sequence of Pseudonocardiaceae bacterium SL3-2-4.</title>
        <authorList>
            <person name="Ningsih F."/>
            <person name="Yokota A."/>
            <person name="Sakai Y."/>
            <person name="Nanatani K."/>
            <person name="Yabe S."/>
            <person name="Oetari A."/>
            <person name="Sjamsuridzal W."/>
        </authorList>
    </citation>
    <scope>NUCLEOTIDE SEQUENCE [LARGE SCALE GENOMIC DNA]</scope>
    <source>
        <strain evidence="13">SL3-2-4</strain>
    </source>
</reference>
<evidence type="ECO:0000259" key="11">
    <source>
        <dbReference type="PROSITE" id="PS51755"/>
    </source>
</evidence>
<dbReference type="GO" id="GO:0032993">
    <property type="term" value="C:protein-DNA complex"/>
    <property type="evidence" value="ECO:0007669"/>
    <property type="project" value="TreeGrafter"/>
</dbReference>
<organism evidence="12 13">
    <name type="scientific">Gandjariella thermophila</name>
    <dbReference type="NCBI Taxonomy" id="1931992"/>
    <lineage>
        <taxon>Bacteria</taxon>
        <taxon>Bacillati</taxon>
        <taxon>Actinomycetota</taxon>
        <taxon>Actinomycetes</taxon>
        <taxon>Pseudonocardiales</taxon>
        <taxon>Pseudonocardiaceae</taxon>
        <taxon>Gandjariella</taxon>
    </lineage>
</organism>
<dbReference type="CDD" id="cd17626">
    <property type="entry name" value="REC_OmpR_MtrA-like"/>
    <property type="match status" value="1"/>
</dbReference>
<evidence type="ECO:0000256" key="8">
    <source>
        <dbReference type="PROSITE-ProRule" id="PRU01091"/>
    </source>
</evidence>
<dbReference type="InterPro" id="IPR001789">
    <property type="entry name" value="Sig_transdc_resp-reg_receiver"/>
</dbReference>
<dbReference type="Gene3D" id="3.40.50.2300">
    <property type="match status" value="1"/>
</dbReference>
<feature type="domain" description="OmpR/PhoB-type" evidence="11">
    <location>
        <begin position="160"/>
        <end position="259"/>
    </location>
</feature>
<accession>A0A4D4J7W3</accession>
<feature type="region of interest" description="Disordered" evidence="9">
    <location>
        <begin position="1"/>
        <end position="28"/>
    </location>
</feature>
<dbReference type="FunFam" id="1.10.10.10:FF:000033">
    <property type="entry name" value="DNA-binding response regulator MtrA"/>
    <property type="match status" value="1"/>
</dbReference>
<evidence type="ECO:0000256" key="3">
    <source>
        <dbReference type="ARBA" id="ARBA00023015"/>
    </source>
</evidence>
<dbReference type="Pfam" id="PF00072">
    <property type="entry name" value="Response_reg"/>
    <property type="match status" value="1"/>
</dbReference>
<dbReference type="FunFam" id="3.40.50.2300:FF:000001">
    <property type="entry name" value="DNA-binding response regulator PhoB"/>
    <property type="match status" value="1"/>
</dbReference>
<dbReference type="Gene3D" id="6.10.250.690">
    <property type="match status" value="1"/>
</dbReference>
<keyword evidence="4 8" id="KW-0238">DNA-binding</keyword>
<keyword evidence="1 7" id="KW-0597">Phosphoprotein</keyword>
<gene>
    <name evidence="12" type="primary">mtrA</name>
    <name evidence="12" type="ORF">GTS_29250</name>
</gene>
<keyword evidence="2" id="KW-0902">Two-component regulatory system</keyword>
<sequence length="260" mass="28830">MAAPEEPYGQDRTGQGRRDRRVLRDRQPSSANMWGMKARVLVVDDDPALAEMLTIVLRGEGFDTAVVSDGARALPALREMKPDLVLLDLMLPGMNGIDVCKAIRAESGVPIVMLTAKSDTVDIVLGLESGADDYVVKPFKPKELVARIRARLRRTESEPAEILNIGDLTIDVPGHEVTREGKPIQLTPLEFDLLVALARKPRQVFTREVLLEQVWGYRHAADTRLVNVHVQRLRSKVEKDPEHPEVVLTVRGVGYKAGPP</sequence>
<dbReference type="PROSITE" id="PS50110">
    <property type="entry name" value="RESPONSE_REGULATORY"/>
    <property type="match status" value="1"/>
</dbReference>
<evidence type="ECO:0000256" key="6">
    <source>
        <dbReference type="ARBA" id="ARBA00035142"/>
    </source>
</evidence>
<dbReference type="GO" id="GO:0000156">
    <property type="term" value="F:phosphorelay response regulator activity"/>
    <property type="evidence" value="ECO:0007669"/>
    <property type="project" value="InterPro"/>
</dbReference>
<proteinExistence type="predicted"/>
<dbReference type="GO" id="GO:0000976">
    <property type="term" value="F:transcription cis-regulatory region binding"/>
    <property type="evidence" value="ECO:0007669"/>
    <property type="project" value="InterPro"/>
</dbReference>
<dbReference type="PROSITE" id="PS51755">
    <property type="entry name" value="OMPR_PHOB"/>
    <property type="match status" value="1"/>
</dbReference>
<dbReference type="InterPro" id="IPR036388">
    <property type="entry name" value="WH-like_DNA-bd_sf"/>
</dbReference>
<evidence type="ECO:0000256" key="4">
    <source>
        <dbReference type="ARBA" id="ARBA00023125"/>
    </source>
</evidence>
<evidence type="ECO:0000313" key="13">
    <source>
        <dbReference type="Proteomes" id="UP000298860"/>
    </source>
</evidence>
<dbReference type="GO" id="GO:0005829">
    <property type="term" value="C:cytosol"/>
    <property type="evidence" value="ECO:0007669"/>
    <property type="project" value="TreeGrafter"/>
</dbReference>
<evidence type="ECO:0000259" key="10">
    <source>
        <dbReference type="PROSITE" id="PS50110"/>
    </source>
</evidence>
<feature type="modified residue" description="4-aspartylphosphate" evidence="7">
    <location>
        <position position="88"/>
    </location>
</feature>
<dbReference type="EMBL" id="BJFL01000013">
    <property type="protein sequence ID" value="GDY31292.1"/>
    <property type="molecule type" value="Genomic_DNA"/>
</dbReference>
<feature type="compositionally biased region" description="Basic and acidic residues" evidence="9">
    <location>
        <begin position="14"/>
        <end position="27"/>
    </location>
</feature>
<comment type="caution">
    <text evidence="12">The sequence shown here is derived from an EMBL/GenBank/DDBJ whole genome shotgun (WGS) entry which is preliminary data.</text>
</comment>
<dbReference type="PANTHER" id="PTHR48111">
    <property type="entry name" value="REGULATOR OF RPOS"/>
    <property type="match status" value="1"/>
</dbReference>
<dbReference type="Pfam" id="PF00486">
    <property type="entry name" value="Trans_reg_C"/>
    <property type="match status" value="1"/>
</dbReference>
<dbReference type="InterPro" id="IPR011006">
    <property type="entry name" value="CheY-like_superfamily"/>
</dbReference>
<evidence type="ECO:0000256" key="1">
    <source>
        <dbReference type="ARBA" id="ARBA00022553"/>
    </source>
</evidence>
<dbReference type="GO" id="GO:0045893">
    <property type="term" value="P:positive regulation of DNA-templated transcription"/>
    <property type="evidence" value="ECO:0007669"/>
    <property type="project" value="InterPro"/>
</dbReference>
<dbReference type="InterPro" id="IPR047671">
    <property type="entry name" value="MtrAB_MtrA"/>
</dbReference>
<dbReference type="Gene3D" id="1.10.10.10">
    <property type="entry name" value="Winged helix-like DNA-binding domain superfamily/Winged helix DNA-binding domain"/>
    <property type="match status" value="1"/>
</dbReference>
<evidence type="ECO:0000256" key="7">
    <source>
        <dbReference type="PROSITE-ProRule" id="PRU00169"/>
    </source>
</evidence>
<dbReference type="SUPFAM" id="SSF52172">
    <property type="entry name" value="CheY-like"/>
    <property type="match status" value="1"/>
</dbReference>
<protein>
    <recommendedName>
        <fullName evidence="6">DNA-binding response regulator MtrA</fullName>
    </recommendedName>
</protein>
<keyword evidence="3" id="KW-0805">Transcription regulation</keyword>